<dbReference type="CDD" id="cd00082">
    <property type="entry name" value="HisKA"/>
    <property type="match status" value="1"/>
</dbReference>
<evidence type="ECO:0000256" key="4">
    <source>
        <dbReference type="ARBA" id="ARBA00022679"/>
    </source>
</evidence>
<evidence type="ECO:0000256" key="1">
    <source>
        <dbReference type="ARBA" id="ARBA00000085"/>
    </source>
</evidence>
<dbReference type="Gene3D" id="1.10.287.130">
    <property type="match status" value="1"/>
</dbReference>
<gene>
    <name evidence="10" type="ORF">KDW96_18445</name>
</gene>
<dbReference type="EC" id="2.7.13.3" evidence="2"/>
<dbReference type="InterPro" id="IPR004358">
    <property type="entry name" value="Sig_transdc_His_kin-like_C"/>
</dbReference>
<evidence type="ECO:0000313" key="10">
    <source>
        <dbReference type="EMBL" id="UTW07124.1"/>
    </source>
</evidence>
<dbReference type="InterPro" id="IPR050351">
    <property type="entry name" value="BphY/WalK/GraS-like"/>
</dbReference>
<comment type="catalytic activity">
    <reaction evidence="1">
        <text>ATP + protein L-histidine = ADP + protein N-phospho-L-histidine.</text>
        <dbReference type="EC" id="2.7.13.3"/>
    </reaction>
</comment>
<dbReference type="InterPro" id="IPR000014">
    <property type="entry name" value="PAS"/>
</dbReference>
<feature type="domain" description="Histidine kinase" evidence="9">
    <location>
        <begin position="394"/>
        <end position="613"/>
    </location>
</feature>
<keyword evidence="4" id="KW-0808">Transferase</keyword>
<dbReference type="Pfam" id="PF00512">
    <property type="entry name" value="HisKA"/>
    <property type="match status" value="1"/>
</dbReference>
<dbReference type="InterPro" id="IPR003594">
    <property type="entry name" value="HATPase_dom"/>
</dbReference>
<evidence type="ECO:0000256" key="3">
    <source>
        <dbReference type="ARBA" id="ARBA00022553"/>
    </source>
</evidence>
<dbReference type="InterPro" id="IPR035965">
    <property type="entry name" value="PAS-like_dom_sf"/>
</dbReference>
<evidence type="ECO:0000259" key="9">
    <source>
        <dbReference type="PROSITE" id="PS50109"/>
    </source>
</evidence>
<evidence type="ECO:0000256" key="8">
    <source>
        <dbReference type="SAM" id="Phobius"/>
    </source>
</evidence>
<dbReference type="InterPro" id="IPR036097">
    <property type="entry name" value="HisK_dim/P_sf"/>
</dbReference>
<dbReference type="CDD" id="cd00130">
    <property type="entry name" value="PAS"/>
    <property type="match status" value="1"/>
</dbReference>
<dbReference type="SMART" id="SM00387">
    <property type="entry name" value="HATPase_c"/>
    <property type="match status" value="1"/>
</dbReference>
<dbReference type="SMART" id="SM00091">
    <property type="entry name" value="PAS"/>
    <property type="match status" value="1"/>
</dbReference>
<dbReference type="InterPro" id="IPR005467">
    <property type="entry name" value="His_kinase_dom"/>
</dbReference>
<organism evidence="10 11">
    <name type="scientific">Pseudomonas benzenivorans</name>
    <dbReference type="NCBI Taxonomy" id="556533"/>
    <lineage>
        <taxon>Bacteria</taxon>
        <taxon>Pseudomonadati</taxon>
        <taxon>Pseudomonadota</taxon>
        <taxon>Gammaproteobacteria</taxon>
        <taxon>Pseudomonadales</taxon>
        <taxon>Pseudomonadaceae</taxon>
        <taxon>Pseudomonas</taxon>
    </lineage>
</organism>
<dbReference type="Pfam" id="PF02518">
    <property type="entry name" value="HATPase_c"/>
    <property type="match status" value="1"/>
</dbReference>
<dbReference type="InterPro" id="IPR003661">
    <property type="entry name" value="HisK_dim/P_dom"/>
</dbReference>
<dbReference type="Gene3D" id="3.30.565.10">
    <property type="entry name" value="Histidine kinase-like ATPase, C-terminal domain"/>
    <property type="match status" value="1"/>
</dbReference>
<keyword evidence="8" id="KW-1133">Transmembrane helix</keyword>
<feature type="transmembrane region" description="Helical" evidence="8">
    <location>
        <begin position="169"/>
        <end position="190"/>
    </location>
</feature>
<dbReference type="SUPFAM" id="SSF55874">
    <property type="entry name" value="ATPase domain of HSP90 chaperone/DNA topoisomerase II/histidine kinase"/>
    <property type="match status" value="1"/>
</dbReference>
<dbReference type="PROSITE" id="PS50109">
    <property type="entry name" value="HIS_KIN"/>
    <property type="match status" value="1"/>
</dbReference>
<dbReference type="InterPro" id="IPR036890">
    <property type="entry name" value="HATPase_C_sf"/>
</dbReference>
<dbReference type="Proteomes" id="UP001059672">
    <property type="component" value="Chromosome"/>
</dbReference>
<proteinExistence type="predicted"/>
<keyword evidence="8" id="KW-0812">Transmembrane</keyword>
<dbReference type="PANTHER" id="PTHR45453:SF1">
    <property type="entry name" value="PHOSPHATE REGULON SENSOR PROTEIN PHOR"/>
    <property type="match status" value="1"/>
</dbReference>
<accession>A0ABY5H534</accession>
<evidence type="ECO:0000256" key="5">
    <source>
        <dbReference type="ARBA" id="ARBA00022777"/>
    </source>
</evidence>
<dbReference type="SUPFAM" id="SSF55785">
    <property type="entry name" value="PYP-like sensor domain (PAS domain)"/>
    <property type="match status" value="1"/>
</dbReference>
<dbReference type="Gene3D" id="3.30.450.20">
    <property type="entry name" value="PAS domain"/>
    <property type="match status" value="1"/>
</dbReference>
<dbReference type="PANTHER" id="PTHR45453">
    <property type="entry name" value="PHOSPHATE REGULON SENSOR PROTEIN PHOR"/>
    <property type="match status" value="1"/>
</dbReference>
<evidence type="ECO:0000256" key="2">
    <source>
        <dbReference type="ARBA" id="ARBA00012438"/>
    </source>
</evidence>
<keyword evidence="11" id="KW-1185">Reference proteome</keyword>
<dbReference type="SUPFAM" id="SSF47384">
    <property type="entry name" value="Homodimeric domain of signal transducing histidine kinase"/>
    <property type="match status" value="1"/>
</dbReference>
<reference evidence="10" key="1">
    <citation type="submission" date="2021-04" db="EMBL/GenBank/DDBJ databases">
        <title>Oceanospirillales bacteria with DddD are important DMSP degraders in coastal seawater.</title>
        <authorList>
            <person name="Liu J."/>
        </authorList>
    </citation>
    <scope>NUCLEOTIDE SEQUENCE</scope>
    <source>
        <strain evidence="10">D13-4</strain>
    </source>
</reference>
<keyword evidence="5" id="KW-0418">Kinase</keyword>
<evidence type="ECO:0000256" key="7">
    <source>
        <dbReference type="ARBA" id="ARBA00023136"/>
    </source>
</evidence>
<keyword evidence="3" id="KW-0597">Phosphoprotein</keyword>
<name>A0ABY5H534_9PSED</name>
<dbReference type="PRINTS" id="PR00344">
    <property type="entry name" value="BCTRLSENSOR"/>
</dbReference>
<protein>
    <recommendedName>
        <fullName evidence="2">histidine kinase</fullName>
        <ecNumber evidence="2">2.7.13.3</ecNumber>
    </recommendedName>
</protein>
<evidence type="ECO:0000313" key="11">
    <source>
        <dbReference type="Proteomes" id="UP001059672"/>
    </source>
</evidence>
<sequence>MPKKSRWSWRQERLGLAAAGAAVVATALVLVLLVQHLLQQERQQVREQGLSLIRTLSAMPADKLIPESARWGVLTAIHHSLKNSHFAYISLNAADGQVLAEEAAPGVAPERVKVSSEPASWHGRRDVTLVDDSRPMTEFYAPVLAQGEFKALIRIAFFTPQISTLFPRLPFFAALAALILLPAGILLMLIRRQLAPLSQLNCQMELLLNRETVDSQPLAMEASGELLVFAQNFNRYVGQMQQQLDEQEKAQQQLVLGSQMSNFRHARVQSILHSIPEALLVLDQAGRISFSNDKVQGCFELDAPVMEGQTLREWCPYQEVITFLSPAHARYASGIPPSSLVFKVSDSATRTMELSRFPLVSPCDKETIFGTLVVGRDVSELWMAKHDRSEFIAQVAHELKAPLNALSLYSEAMLGEEGQSADFRIEACNVINDEVLRLSQLINNLLNLSKLEGGGLKAERQRVRLHDLLEDTFQQVASASPGQSQLQFELDIPQELSALSADKELLRIAISNLLSNAVKYNRPGGRVKLSAEETETAISISVEDTGLGISEADQARIFDKFFRSSSSAVQQRSGHGLGLSVVKEIVALHHGVLEQQSQLGQGTRFTLLFLKSTGVVKEMVS</sequence>
<keyword evidence="7 8" id="KW-0472">Membrane</keyword>
<dbReference type="SMART" id="SM00388">
    <property type="entry name" value="HisKA"/>
    <property type="match status" value="1"/>
</dbReference>
<dbReference type="EMBL" id="CP073346">
    <property type="protein sequence ID" value="UTW07124.1"/>
    <property type="molecule type" value="Genomic_DNA"/>
</dbReference>
<keyword evidence="6" id="KW-0902">Two-component regulatory system</keyword>
<evidence type="ECO:0000256" key="6">
    <source>
        <dbReference type="ARBA" id="ARBA00023012"/>
    </source>
</evidence>